<dbReference type="OrthoDB" id="9808429at2"/>
<dbReference type="STRING" id="395493.BegalDRAFT_1944"/>
<proteinExistence type="inferred from homology"/>
<dbReference type="HOGENOM" id="CLU_101141_7_1_6"/>
<comment type="similarity">
    <text evidence="1">Belongs to the 4-hydroxybenzoyl-CoA thioesterase family.</text>
</comment>
<sequence>MSNDFQLSLRVYYEDTDLAGIVYYANYLKFLERARTEWLRTHGFEQSVLKAQQQIVLAVRQLTIEYLKPAVFDDWLTVSVQVEKHGKASLVLNQTISRDTVMLCTASVKIACLHAQTLRPCPFPLSLLEELQQHG</sequence>
<dbReference type="GO" id="GO:0047617">
    <property type="term" value="F:fatty acyl-CoA hydrolase activity"/>
    <property type="evidence" value="ECO:0007669"/>
    <property type="project" value="TreeGrafter"/>
</dbReference>
<dbReference type="InterPro" id="IPR006684">
    <property type="entry name" value="YbgC/YbaW"/>
</dbReference>
<dbReference type="NCBIfam" id="TIGR00051">
    <property type="entry name" value="YbgC/FadM family acyl-CoA thioesterase"/>
    <property type="match status" value="1"/>
</dbReference>
<gene>
    <name evidence="4" type="ORF">BegalDRAFT_1944</name>
</gene>
<dbReference type="eggNOG" id="COG0824">
    <property type="taxonomic scope" value="Bacteria"/>
</dbReference>
<dbReference type="SUPFAM" id="SSF54637">
    <property type="entry name" value="Thioesterase/thiol ester dehydrase-isomerase"/>
    <property type="match status" value="1"/>
</dbReference>
<dbReference type="InterPro" id="IPR029069">
    <property type="entry name" value="HotDog_dom_sf"/>
</dbReference>
<dbReference type="PANTHER" id="PTHR31793:SF37">
    <property type="entry name" value="ACYL-COA THIOESTER HYDROLASE YBGC"/>
    <property type="match status" value="1"/>
</dbReference>
<evidence type="ECO:0000256" key="2">
    <source>
        <dbReference type="ARBA" id="ARBA00022801"/>
    </source>
</evidence>
<organism evidence="4 5">
    <name type="scientific">Beggiatoa alba B18LD</name>
    <dbReference type="NCBI Taxonomy" id="395493"/>
    <lineage>
        <taxon>Bacteria</taxon>
        <taxon>Pseudomonadati</taxon>
        <taxon>Pseudomonadota</taxon>
        <taxon>Gammaproteobacteria</taxon>
        <taxon>Thiotrichales</taxon>
        <taxon>Thiotrichaceae</taxon>
        <taxon>Beggiatoa</taxon>
    </lineage>
</organism>
<dbReference type="CDD" id="cd00586">
    <property type="entry name" value="4HBT"/>
    <property type="match status" value="1"/>
</dbReference>
<reference evidence="4 5" key="1">
    <citation type="submission" date="2011-11" db="EMBL/GenBank/DDBJ databases">
        <title>Improved High-Quality Draft sequence of Beggiatoa alba B18lD.</title>
        <authorList>
            <consortium name="US DOE Joint Genome Institute"/>
            <person name="Lucas S."/>
            <person name="Han J."/>
            <person name="Lapidus A."/>
            <person name="Cheng J.-F."/>
            <person name="Goodwin L."/>
            <person name="Pitluck S."/>
            <person name="Peters L."/>
            <person name="Mikhailova N."/>
            <person name="Held B."/>
            <person name="Detter J.C."/>
            <person name="Han C."/>
            <person name="Tapia R."/>
            <person name="Land M."/>
            <person name="Hauser L."/>
            <person name="Kyrpides N."/>
            <person name="Ivanova N."/>
            <person name="Pagani I."/>
            <person name="Samuel K."/>
            <person name="Teske A."/>
            <person name="Mueller J."/>
            <person name="Woyke T."/>
        </authorList>
    </citation>
    <scope>NUCLEOTIDE SEQUENCE [LARGE SCALE GENOMIC DNA]</scope>
    <source>
        <strain evidence="4 5">B18LD</strain>
    </source>
</reference>
<keyword evidence="2" id="KW-0378">Hydrolase</keyword>
<keyword evidence="5" id="KW-1185">Reference proteome</keyword>
<accession>I3CGS3</accession>
<dbReference type="InterPro" id="IPR014166">
    <property type="entry name" value="Tol-Pal_acyl-CoA_thioesterase"/>
</dbReference>
<dbReference type="EMBL" id="JH600070">
    <property type="protein sequence ID" value="EIJ42816.1"/>
    <property type="molecule type" value="Genomic_DNA"/>
</dbReference>
<dbReference type="AlphaFoldDB" id="I3CGS3"/>
<dbReference type="Proteomes" id="UP000005744">
    <property type="component" value="Unassembled WGS sequence"/>
</dbReference>
<dbReference type="PIRSF" id="PIRSF003230">
    <property type="entry name" value="YbgC"/>
    <property type="match status" value="1"/>
</dbReference>
<dbReference type="NCBIfam" id="TIGR02799">
    <property type="entry name" value="thio_ybgC"/>
    <property type="match status" value="1"/>
</dbReference>
<dbReference type="Pfam" id="PF03061">
    <property type="entry name" value="4HBT"/>
    <property type="match status" value="1"/>
</dbReference>
<evidence type="ECO:0000313" key="5">
    <source>
        <dbReference type="Proteomes" id="UP000005744"/>
    </source>
</evidence>
<name>I3CGS3_9GAMM</name>
<dbReference type="Gene3D" id="3.10.129.10">
    <property type="entry name" value="Hotdog Thioesterase"/>
    <property type="match status" value="1"/>
</dbReference>
<dbReference type="InterPro" id="IPR050563">
    <property type="entry name" value="4-hydroxybenzoyl-CoA_TE"/>
</dbReference>
<feature type="domain" description="Thioesterase" evidence="3">
    <location>
        <begin position="20"/>
        <end position="104"/>
    </location>
</feature>
<dbReference type="RefSeq" id="WP_002686070.1">
    <property type="nucleotide sequence ID" value="NZ_JH600070.1"/>
</dbReference>
<evidence type="ECO:0000256" key="1">
    <source>
        <dbReference type="ARBA" id="ARBA00005953"/>
    </source>
</evidence>
<dbReference type="PANTHER" id="PTHR31793">
    <property type="entry name" value="4-HYDROXYBENZOYL-COA THIOESTERASE FAMILY MEMBER"/>
    <property type="match status" value="1"/>
</dbReference>
<dbReference type="FunFam" id="3.10.129.10:FF:000004">
    <property type="entry name" value="Tol-pal system-associated acyl-CoA thioesterase"/>
    <property type="match status" value="1"/>
</dbReference>
<evidence type="ECO:0000259" key="3">
    <source>
        <dbReference type="Pfam" id="PF03061"/>
    </source>
</evidence>
<protein>
    <submittedName>
        <fullName evidence="4">Tol-pal system-associated acyl-CoA thioesterase</fullName>
    </submittedName>
</protein>
<evidence type="ECO:0000313" key="4">
    <source>
        <dbReference type="EMBL" id="EIJ42816.1"/>
    </source>
</evidence>
<dbReference type="InterPro" id="IPR006683">
    <property type="entry name" value="Thioestr_dom"/>
</dbReference>